<dbReference type="Proteomes" id="UP001249851">
    <property type="component" value="Unassembled WGS sequence"/>
</dbReference>
<reference evidence="5" key="2">
    <citation type="journal article" date="2023" name="Science">
        <title>Genomic signatures of disease resistance in endangered staghorn corals.</title>
        <authorList>
            <person name="Vollmer S.V."/>
            <person name="Selwyn J.D."/>
            <person name="Despard B.A."/>
            <person name="Roesel C.L."/>
        </authorList>
    </citation>
    <scope>NUCLEOTIDE SEQUENCE</scope>
    <source>
        <strain evidence="5">K2</strain>
    </source>
</reference>
<protein>
    <recommendedName>
        <fullName evidence="7">THAP-type domain-containing protein</fullName>
    </recommendedName>
</protein>
<dbReference type="AlphaFoldDB" id="A0AAD9QCY8"/>
<keyword evidence="2" id="KW-0479">Metal-binding</keyword>
<proteinExistence type="predicted"/>
<dbReference type="GO" id="GO:0046872">
    <property type="term" value="F:metal ion binding"/>
    <property type="evidence" value="ECO:0007669"/>
    <property type="project" value="UniProtKB-KW"/>
</dbReference>
<evidence type="ECO:0000313" key="6">
    <source>
        <dbReference type="Proteomes" id="UP001249851"/>
    </source>
</evidence>
<evidence type="ECO:0000256" key="2">
    <source>
        <dbReference type="ARBA" id="ARBA00022723"/>
    </source>
</evidence>
<dbReference type="EMBL" id="JARQWQ010000042">
    <property type="protein sequence ID" value="KAK2559012.1"/>
    <property type="molecule type" value="Genomic_DNA"/>
</dbReference>
<evidence type="ECO:0008006" key="7">
    <source>
        <dbReference type="Google" id="ProtNLM"/>
    </source>
</evidence>
<feature type="domain" description="Transposase Helix-turn-helix" evidence="4">
    <location>
        <begin position="247"/>
        <end position="295"/>
    </location>
</feature>
<dbReference type="Pfam" id="PF13359">
    <property type="entry name" value="DDE_Tnp_4"/>
    <property type="match status" value="1"/>
</dbReference>
<organism evidence="5 6">
    <name type="scientific">Acropora cervicornis</name>
    <name type="common">Staghorn coral</name>
    <dbReference type="NCBI Taxonomy" id="6130"/>
    <lineage>
        <taxon>Eukaryota</taxon>
        <taxon>Metazoa</taxon>
        <taxon>Cnidaria</taxon>
        <taxon>Anthozoa</taxon>
        <taxon>Hexacorallia</taxon>
        <taxon>Scleractinia</taxon>
        <taxon>Astrocoeniina</taxon>
        <taxon>Acroporidae</taxon>
        <taxon>Acropora</taxon>
    </lineage>
</organism>
<dbReference type="InterPro" id="IPR027805">
    <property type="entry name" value="Transposase_HTH_dom"/>
</dbReference>
<feature type="domain" description="DDE Tnp4" evidence="3">
    <location>
        <begin position="320"/>
        <end position="455"/>
    </location>
</feature>
<name>A0AAD9QCY8_ACRCE</name>
<evidence type="ECO:0000259" key="3">
    <source>
        <dbReference type="Pfam" id="PF13359"/>
    </source>
</evidence>
<evidence type="ECO:0000256" key="1">
    <source>
        <dbReference type="ARBA" id="ARBA00001968"/>
    </source>
</evidence>
<dbReference type="InterPro" id="IPR027806">
    <property type="entry name" value="HARBI1_dom"/>
</dbReference>
<sequence>MDHVRSVKFHSCKNLKDFPRWKKLLGRADPNFRVTADTKVCSNHFKYGQPTADDPHPSLYLKGYSGISTSAKSKPTRRKLTYSGYDECCNESTTHTGNVIVENKNVDQKSLQIAGQVLKEQNYALDISEVSSAARCKPVEVCQRCVNHHKRISNLEQELHKAWELIKTLQTEIDSLQHKDFSTDDIKHDDHLVELYTGIPTYGLFKFLSEKLELKVTKMQYYKGVNSHKSKRYQVNDSHAKPGRKRALNCENELLLVLARLRQGLSLEHLAFRFKVSISSVSGIISTWVPFLGRELARKDELQLFYPEAFKQFPHVSSIIDCTEIFLERPSMADTQALTNSTYKSHNTAKYLISLTPAGVVSFVSKGYGGLSSDRHIFEDCGVISKFEQNTACMVDRGFNVPGDLLLVKQVKLYMPPLTKRQSQFTKQKVQKGQAIAKARIHVERAIERVKRFRISIR</sequence>
<comment type="caution">
    <text evidence="5">The sequence shown here is derived from an EMBL/GenBank/DDBJ whole genome shotgun (WGS) entry which is preliminary data.</text>
</comment>
<dbReference type="Pfam" id="PF13613">
    <property type="entry name" value="HTH_Tnp_4"/>
    <property type="match status" value="1"/>
</dbReference>
<reference evidence="5" key="1">
    <citation type="journal article" date="2023" name="G3 (Bethesda)">
        <title>Whole genome assembly and annotation of the endangered Caribbean coral Acropora cervicornis.</title>
        <authorList>
            <person name="Selwyn J.D."/>
            <person name="Vollmer S.V."/>
        </authorList>
    </citation>
    <scope>NUCLEOTIDE SEQUENCE</scope>
    <source>
        <strain evidence="5">K2</strain>
    </source>
</reference>
<evidence type="ECO:0000259" key="4">
    <source>
        <dbReference type="Pfam" id="PF13613"/>
    </source>
</evidence>
<gene>
    <name evidence="5" type="ORF">P5673_018642</name>
</gene>
<dbReference type="PANTHER" id="PTHR23080">
    <property type="entry name" value="THAP DOMAIN PROTEIN"/>
    <property type="match status" value="1"/>
</dbReference>
<evidence type="ECO:0000313" key="5">
    <source>
        <dbReference type="EMBL" id="KAK2559012.1"/>
    </source>
</evidence>
<keyword evidence="6" id="KW-1185">Reference proteome</keyword>
<comment type="cofactor">
    <cofactor evidence="1">
        <name>a divalent metal cation</name>
        <dbReference type="ChEBI" id="CHEBI:60240"/>
    </cofactor>
</comment>
<accession>A0AAD9QCY8</accession>